<feature type="compositionally biased region" description="Polar residues" evidence="5">
    <location>
        <begin position="846"/>
        <end position="857"/>
    </location>
</feature>
<dbReference type="PROSITE" id="PS50102">
    <property type="entry name" value="RRM"/>
    <property type="match status" value="2"/>
</dbReference>
<sequence length="924" mass="102746">MSTSSRRHERNGKHGRTSVHSHDEESAARTRPFSYEEIMLRRKDKKLCDNVIKETVDQGNIPGEATVNKRGHRHHKDLPSVVEKPVSEEPVKESSRKKETYNSKSTNTVADVVEGKVRRINESDSLKDKPIKDTRSEAKGDKTDKQVHGRRKIDKGSIDESQNESVKKQSRDYSTRKEGHLDQSRGKHERESKRKYQHENDEKIRDRNAAKKHDPGKLRVLEISERKERTESSKSRLEESRCKRGRSRSRDRGDRHRLSSLSPRAHKRTLNNLGPRSNISSHSLKDRSGRQQSDIDSSRVATNGSSSHYQRHGGSVNRLGGYSPRKRRTESAIKTPSPPYRSPEKKNARWDLPPASTDKALSSSVASLFHSSNSNVSSNVHGMAIAVAVASTAMTSIPGVSPNAFLTKKNASIDSIQLTQATRRMRRLHVENIPSTTSENTLVESLNNFLLSSGVNHIQGTQPCISCVINKEKGQALVEFLTPEDALAALSFDGSSFSGSILKIRRPKDFVDIATGDPEKSVAAAKSIETISDVVTDSPNKIFIGGISKALSAEMLLEIVSVFGHLKAYHFVANEELNEPCAFLEYVDESVTLKACAGLNGIKLGGRVLTAVQAIRSGSSLENNGNPSLYKVPEHAKPLLEQPSHILKLRNVFDLEHMSSLSEQEIEEVLEDVRLECARFGMIKSVKIVKHANNHIVTTGACEAVNDANFGWHWQNLRSEEKGAKTETLDEHIDNEGMETSGLKLTREVKEDGLTESNCFGYDKPADDFVEDKSCQMGQLDKDFELQGSKNLPNRDPDELPNLPNSMKDASQCYDDKTSEVTMVESSILEEADGMKQEAVAGTVGNMGTETDANLGSETKEQDEGKENDFDLGSIFEHGCVLVEFGRPEASWMAAHCLHGRAFEDRIVTVEYVMSDHYRAQFSN</sequence>
<dbReference type="GO" id="GO:0008380">
    <property type="term" value="P:RNA splicing"/>
    <property type="evidence" value="ECO:0007669"/>
    <property type="project" value="UniProtKB-KW"/>
</dbReference>
<dbReference type="Pfam" id="PF00076">
    <property type="entry name" value="RRM_1"/>
    <property type="match status" value="1"/>
</dbReference>
<feature type="region of interest" description="Disordered" evidence="5">
    <location>
        <begin position="785"/>
        <end position="804"/>
    </location>
</feature>
<feature type="compositionally biased region" description="Basic residues" evidence="5">
    <location>
        <begin position="1"/>
        <end position="19"/>
    </location>
</feature>
<dbReference type="FunFam" id="3.30.70.330:FF:000879">
    <property type="entry name" value="Splicing factor U2af large subunit A"/>
    <property type="match status" value="1"/>
</dbReference>
<feature type="compositionally biased region" description="Basic and acidic residues" evidence="5">
    <location>
        <begin position="113"/>
        <end position="147"/>
    </location>
</feature>
<feature type="compositionally biased region" description="Basic and acidic residues" evidence="5">
    <location>
        <begin position="858"/>
        <end position="868"/>
    </location>
</feature>
<dbReference type="SMART" id="SM00360">
    <property type="entry name" value="RRM"/>
    <property type="match status" value="2"/>
</dbReference>
<dbReference type="InterPro" id="IPR000504">
    <property type="entry name" value="RRM_dom"/>
</dbReference>
<proteinExistence type="predicted"/>
<name>A0AAW1X4D5_RUBAR</name>
<dbReference type="InterPro" id="IPR012677">
    <property type="entry name" value="Nucleotide-bd_a/b_plait_sf"/>
</dbReference>
<evidence type="ECO:0000313" key="8">
    <source>
        <dbReference type="Proteomes" id="UP001457282"/>
    </source>
</evidence>
<dbReference type="GO" id="GO:0006397">
    <property type="term" value="P:mRNA processing"/>
    <property type="evidence" value="ECO:0007669"/>
    <property type="project" value="UniProtKB-KW"/>
</dbReference>
<evidence type="ECO:0000256" key="5">
    <source>
        <dbReference type="SAM" id="MobiDB-lite"/>
    </source>
</evidence>
<feature type="compositionally biased region" description="Polar residues" evidence="5">
    <location>
        <begin position="270"/>
        <end position="282"/>
    </location>
</feature>
<keyword evidence="2 4" id="KW-0694">RNA-binding</keyword>
<dbReference type="AlphaFoldDB" id="A0AAW1X4D5"/>
<feature type="compositionally biased region" description="Basic and acidic residues" evidence="5">
    <location>
        <begin position="85"/>
        <end position="101"/>
    </location>
</feature>
<organism evidence="7 8">
    <name type="scientific">Rubus argutus</name>
    <name type="common">Southern blackberry</name>
    <dbReference type="NCBI Taxonomy" id="59490"/>
    <lineage>
        <taxon>Eukaryota</taxon>
        <taxon>Viridiplantae</taxon>
        <taxon>Streptophyta</taxon>
        <taxon>Embryophyta</taxon>
        <taxon>Tracheophyta</taxon>
        <taxon>Spermatophyta</taxon>
        <taxon>Magnoliopsida</taxon>
        <taxon>eudicotyledons</taxon>
        <taxon>Gunneridae</taxon>
        <taxon>Pentapetalae</taxon>
        <taxon>rosids</taxon>
        <taxon>fabids</taxon>
        <taxon>Rosales</taxon>
        <taxon>Rosaceae</taxon>
        <taxon>Rosoideae</taxon>
        <taxon>Rosoideae incertae sedis</taxon>
        <taxon>Rubus</taxon>
    </lineage>
</organism>
<feature type="region of interest" description="Disordered" evidence="5">
    <location>
        <begin position="1"/>
        <end position="33"/>
    </location>
</feature>
<protein>
    <recommendedName>
        <fullName evidence="6">RRM domain-containing protein</fullName>
    </recommendedName>
</protein>
<comment type="caution">
    <text evidence="7">The sequence shown here is derived from an EMBL/GenBank/DDBJ whole genome shotgun (WGS) entry which is preliminary data.</text>
</comment>
<dbReference type="SUPFAM" id="SSF54928">
    <property type="entry name" value="RNA-binding domain, RBD"/>
    <property type="match status" value="3"/>
</dbReference>
<feature type="domain" description="RRM" evidence="6">
    <location>
        <begin position="426"/>
        <end position="509"/>
    </location>
</feature>
<feature type="region of interest" description="Disordered" evidence="5">
    <location>
        <begin position="58"/>
        <end position="357"/>
    </location>
</feature>
<accession>A0AAW1X4D5</accession>
<evidence type="ECO:0000256" key="3">
    <source>
        <dbReference type="ARBA" id="ARBA00023187"/>
    </source>
</evidence>
<evidence type="ECO:0000313" key="7">
    <source>
        <dbReference type="EMBL" id="KAK9931225.1"/>
    </source>
</evidence>
<dbReference type="PANTHER" id="PTHR23139">
    <property type="entry name" value="RNA-BINDING PROTEIN"/>
    <property type="match status" value="1"/>
</dbReference>
<feature type="domain" description="RRM" evidence="6">
    <location>
        <begin position="540"/>
        <end position="616"/>
    </location>
</feature>
<dbReference type="GO" id="GO:0003723">
    <property type="term" value="F:RNA binding"/>
    <property type="evidence" value="ECO:0007669"/>
    <property type="project" value="UniProtKB-UniRule"/>
</dbReference>
<keyword evidence="1" id="KW-0507">mRNA processing</keyword>
<reference evidence="7 8" key="1">
    <citation type="journal article" date="2023" name="G3 (Bethesda)">
        <title>A chromosome-length genome assembly and annotation of blackberry (Rubus argutus, cv. 'Hillquist').</title>
        <authorList>
            <person name="Bruna T."/>
            <person name="Aryal R."/>
            <person name="Dudchenko O."/>
            <person name="Sargent D.J."/>
            <person name="Mead D."/>
            <person name="Buti M."/>
            <person name="Cavallini A."/>
            <person name="Hytonen T."/>
            <person name="Andres J."/>
            <person name="Pham M."/>
            <person name="Weisz D."/>
            <person name="Mascagni F."/>
            <person name="Usai G."/>
            <person name="Natali L."/>
            <person name="Bassil N."/>
            <person name="Fernandez G.E."/>
            <person name="Lomsadze A."/>
            <person name="Armour M."/>
            <person name="Olukolu B."/>
            <person name="Poorten T."/>
            <person name="Britton C."/>
            <person name="Davik J."/>
            <person name="Ashrafi H."/>
            <person name="Aiden E.L."/>
            <person name="Borodovsky M."/>
            <person name="Worthington M."/>
        </authorList>
    </citation>
    <scope>NUCLEOTIDE SEQUENCE [LARGE SCALE GENOMIC DNA]</scope>
    <source>
        <strain evidence="7">PI 553951</strain>
    </source>
</reference>
<feature type="region of interest" description="Disordered" evidence="5">
    <location>
        <begin position="846"/>
        <end position="868"/>
    </location>
</feature>
<gene>
    <name evidence="7" type="ORF">M0R45_018511</name>
</gene>
<keyword evidence="8" id="KW-1185">Reference proteome</keyword>
<dbReference type="Proteomes" id="UP001457282">
    <property type="component" value="Unassembled WGS sequence"/>
</dbReference>
<dbReference type="EMBL" id="JBEDUW010000004">
    <property type="protein sequence ID" value="KAK9931225.1"/>
    <property type="molecule type" value="Genomic_DNA"/>
</dbReference>
<dbReference type="Gene3D" id="3.30.70.330">
    <property type="match status" value="4"/>
</dbReference>
<evidence type="ECO:0000256" key="4">
    <source>
        <dbReference type="PROSITE-ProRule" id="PRU00176"/>
    </source>
</evidence>
<dbReference type="InterPro" id="IPR035979">
    <property type="entry name" value="RBD_domain_sf"/>
</dbReference>
<evidence type="ECO:0000256" key="2">
    <source>
        <dbReference type="ARBA" id="ARBA00022884"/>
    </source>
</evidence>
<feature type="compositionally biased region" description="Basic and acidic residues" evidence="5">
    <location>
        <begin position="165"/>
        <end position="257"/>
    </location>
</feature>
<evidence type="ECO:0000256" key="1">
    <source>
        <dbReference type="ARBA" id="ARBA00022664"/>
    </source>
</evidence>
<evidence type="ECO:0000259" key="6">
    <source>
        <dbReference type="PROSITE" id="PS50102"/>
    </source>
</evidence>
<feature type="compositionally biased region" description="Polar residues" evidence="5">
    <location>
        <begin position="290"/>
        <end position="308"/>
    </location>
</feature>
<keyword evidence="3" id="KW-0508">mRNA splicing</keyword>